<sequence>MSSEDIASRWLLELSLSLQRRDIGNFSNLFLPNGCLRDFLVFTWDIRTLHGHEKISNYIWENIHKLSISGFALCTEDQYFRPAFSGSGSELVSSGFTFSTPIANGRGLLELGYEEKAPESDIYHWRQPSWAEARDETWKGIEKEPQVLIIGAGPNGLQIAARFQQMQIPTLVVERNARIGDTWRQRYPSLVLHTPKSHHNLLYQPFPENWPVWTPRDKLAEWLEHYAISQDLLVWTSSCALPNPSYDPSTRKWSVSIDKAGQIVTVQPQHLVVAIGMLGEPFMPGYTIDGHDLFQGQILHTNTFPGGRHFSGKRVVVVGTGNSGADVALDLSLHGAESVTIIQRSSTCVQPASTVGEALLRAWPPNVPTPVLDFRSLTKPLKQLVEFLAKTRGLIYEREKDLIEGLRNAGMQVDMGPNGAGVLPLVYQRFGGFWTDVGCGAEIISGKIKVKSGTTIRKFRPSMVELEDGSSLEAEVVIFATGYHDMGHILKELLGDDVLSQAGPLPGGIDEEDELVGGYRSTGHPGLWYAPGSFDKARGWSKFLGIQIQALDLGYMSL</sequence>
<dbReference type="OrthoDB" id="74360at2759"/>
<dbReference type="Pfam" id="PF00743">
    <property type="entry name" value="FMO-like"/>
    <property type="match status" value="1"/>
</dbReference>
<dbReference type="PRINTS" id="PR00368">
    <property type="entry name" value="FADPNR"/>
</dbReference>
<evidence type="ECO:0000313" key="4">
    <source>
        <dbReference type="EMBL" id="KAE9401392.1"/>
    </source>
</evidence>
<name>A0A6A4HQQ3_9AGAR</name>
<organism evidence="4 5">
    <name type="scientific">Gymnopus androsaceus JB14</name>
    <dbReference type="NCBI Taxonomy" id="1447944"/>
    <lineage>
        <taxon>Eukaryota</taxon>
        <taxon>Fungi</taxon>
        <taxon>Dikarya</taxon>
        <taxon>Basidiomycota</taxon>
        <taxon>Agaricomycotina</taxon>
        <taxon>Agaricomycetes</taxon>
        <taxon>Agaricomycetidae</taxon>
        <taxon>Agaricales</taxon>
        <taxon>Marasmiineae</taxon>
        <taxon>Omphalotaceae</taxon>
        <taxon>Gymnopus</taxon>
    </lineage>
</organism>
<dbReference type="GO" id="GO:0050661">
    <property type="term" value="F:NADP binding"/>
    <property type="evidence" value="ECO:0007669"/>
    <property type="project" value="InterPro"/>
</dbReference>
<dbReference type="InterPro" id="IPR020946">
    <property type="entry name" value="Flavin_mOase-like"/>
</dbReference>
<dbReference type="GO" id="GO:0004499">
    <property type="term" value="F:N,N-dimethylaniline monooxygenase activity"/>
    <property type="evidence" value="ECO:0007669"/>
    <property type="project" value="InterPro"/>
</dbReference>
<dbReference type="SUPFAM" id="SSF51905">
    <property type="entry name" value="FAD/NAD(P)-binding domain"/>
    <property type="match status" value="2"/>
</dbReference>
<keyword evidence="3" id="KW-0560">Oxidoreductase</keyword>
<keyword evidence="1" id="KW-0285">Flavoprotein</keyword>
<dbReference type="EMBL" id="ML769446">
    <property type="protein sequence ID" value="KAE9401392.1"/>
    <property type="molecule type" value="Genomic_DNA"/>
</dbReference>
<dbReference type="Proteomes" id="UP000799118">
    <property type="component" value="Unassembled WGS sequence"/>
</dbReference>
<dbReference type="PRINTS" id="PR00469">
    <property type="entry name" value="PNDRDTASEII"/>
</dbReference>
<dbReference type="AlphaFoldDB" id="A0A6A4HQQ3"/>
<dbReference type="InterPro" id="IPR036188">
    <property type="entry name" value="FAD/NAD-bd_sf"/>
</dbReference>
<dbReference type="PANTHER" id="PTHR43539:SF68">
    <property type="entry name" value="FLAVIN-BINDING MONOOXYGENASE-LIKE PROTEIN (AFU_ORTHOLOGUE AFUA_4G09220)"/>
    <property type="match status" value="1"/>
</dbReference>
<dbReference type="InterPro" id="IPR050982">
    <property type="entry name" value="Auxin_biosynth/cation_transpt"/>
</dbReference>
<dbReference type="Gene3D" id="3.50.50.60">
    <property type="entry name" value="FAD/NAD(P)-binding domain"/>
    <property type="match status" value="1"/>
</dbReference>
<evidence type="ECO:0000256" key="1">
    <source>
        <dbReference type="ARBA" id="ARBA00022630"/>
    </source>
</evidence>
<keyword evidence="2" id="KW-0274">FAD</keyword>
<reference evidence="4" key="1">
    <citation type="journal article" date="2019" name="Environ. Microbiol.">
        <title>Fungal ecological strategies reflected in gene transcription - a case study of two litter decomposers.</title>
        <authorList>
            <person name="Barbi F."/>
            <person name="Kohler A."/>
            <person name="Barry K."/>
            <person name="Baskaran P."/>
            <person name="Daum C."/>
            <person name="Fauchery L."/>
            <person name="Ihrmark K."/>
            <person name="Kuo A."/>
            <person name="LaButti K."/>
            <person name="Lipzen A."/>
            <person name="Morin E."/>
            <person name="Grigoriev I.V."/>
            <person name="Henrissat B."/>
            <person name="Lindahl B."/>
            <person name="Martin F."/>
        </authorList>
    </citation>
    <scope>NUCLEOTIDE SEQUENCE</scope>
    <source>
        <strain evidence="4">JB14</strain>
    </source>
</reference>
<proteinExistence type="predicted"/>
<protein>
    <submittedName>
        <fullName evidence="4">FAD/NAD-binding domain-containing protein</fullName>
    </submittedName>
</protein>
<accession>A0A6A4HQQ3</accession>
<evidence type="ECO:0000256" key="2">
    <source>
        <dbReference type="ARBA" id="ARBA00022827"/>
    </source>
</evidence>
<dbReference type="PANTHER" id="PTHR43539">
    <property type="entry name" value="FLAVIN-BINDING MONOOXYGENASE-LIKE PROTEIN (AFU_ORTHOLOGUE AFUA_4G09220)"/>
    <property type="match status" value="1"/>
</dbReference>
<evidence type="ECO:0000256" key="3">
    <source>
        <dbReference type="ARBA" id="ARBA00023002"/>
    </source>
</evidence>
<evidence type="ECO:0000313" key="5">
    <source>
        <dbReference type="Proteomes" id="UP000799118"/>
    </source>
</evidence>
<gene>
    <name evidence="4" type="ORF">BT96DRAFT_1018218</name>
</gene>
<dbReference type="GO" id="GO:0050660">
    <property type="term" value="F:flavin adenine dinucleotide binding"/>
    <property type="evidence" value="ECO:0007669"/>
    <property type="project" value="InterPro"/>
</dbReference>
<keyword evidence="5" id="KW-1185">Reference proteome</keyword>